<evidence type="ECO:0000313" key="5">
    <source>
        <dbReference type="EMBL" id="KAI1519950.1"/>
    </source>
</evidence>
<dbReference type="PANTHER" id="PTHR48070">
    <property type="entry name" value="ESTERASE OVCA2"/>
    <property type="match status" value="1"/>
</dbReference>
<reference evidence="5" key="3">
    <citation type="journal article" date="2022" name="bioRxiv">
        <title>A global pangenome for the wheat fungal pathogen Pyrenophora tritici-repentis and prediction of effector protein structural homology.</title>
        <authorList>
            <person name="Moolhuijzen P."/>
            <person name="See P.T."/>
            <person name="Shi G."/>
            <person name="Powell H.R."/>
            <person name="Cockram J."/>
            <person name="Jorgensen L.N."/>
            <person name="Benslimane H."/>
            <person name="Strelkov S.E."/>
            <person name="Turner J."/>
            <person name="Liu Z."/>
            <person name="Moffat C.S."/>
        </authorList>
    </citation>
    <scope>NUCLEOTIDE SEQUENCE</scope>
    <source>
        <strain evidence="5">86-124</strain>
    </source>
</reference>
<comment type="similarity">
    <text evidence="1">Belongs to the LovG family.</text>
</comment>
<dbReference type="GO" id="GO:0044550">
    <property type="term" value="P:secondary metabolite biosynthetic process"/>
    <property type="evidence" value="ECO:0007669"/>
    <property type="project" value="TreeGrafter"/>
</dbReference>
<dbReference type="OrthoDB" id="414698at2759"/>
<dbReference type="Proteomes" id="UP000249757">
    <property type="component" value="Unassembled WGS sequence"/>
</dbReference>
<evidence type="ECO:0000256" key="1">
    <source>
        <dbReference type="ARBA" id="ARBA00005863"/>
    </source>
</evidence>
<proteinExistence type="inferred from homology"/>
<dbReference type="EMBL" id="NRDI02000001">
    <property type="protein sequence ID" value="KAI1519950.1"/>
    <property type="molecule type" value="Genomic_DNA"/>
</dbReference>
<dbReference type="InterPro" id="IPR050593">
    <property type="entry name" value="LovG"/>
</dbReference>
<dbReference type="InterPro" id="IPR005645">
    <property type="entry name" value="FSH-like_dom"/>
</dbReference>
<evidence type="ECO:0000313" key="7">
    <source>
        <dbReference type="Proteomes" id="UP000249757"/>
    </source>
</evidence>
<dbReference type="GO" id="GO:0016787">
    <property type="term" value="F:hydrolase activity"/>
    <property type="evidence" value="ECO:0007669"/>
    <property type="project" value="UniProtKB-KW"/>
</dbReference>
<keyword evidence="7" id="KW-1185">Reference proteome</keyword>
<feature type="domain" description="Serine hydrolase" evidence="3">
    <location>
        <begin position="12"/>
        <end position="249"/>
    </location>
</feature>
<dbReference type="SUPFAM" id="SSF53474">
    <property type="entry name" value="alpha/beta-Hydrolases"/>
    <property type="match status" value="1"/>
</dbReference>
<evidence type="ECO:0000259" key="3">
    <source>
        <dbReference type="Pfam" id="PF03959"/>
    </source>
</evidence>
<reference evidence="5" key="2">
    <citation type="submission" date="2021-05" db="EMBL/GenBank/DDBJ databases">
        <authorList>
            <person name="Moolhuijzen P.M."/>
            <person name="Moffat C.S."/>
        </authorList>
    </citation>
    <scope>NUCLEOTIDE SEQUENCE</scope>
    <source>
        <strain evidence="5">86-124</strain>
    </source>
</reference>
<name>A0A2W1EM60_9PLEO</name>
<dbReference type="GO" id="GO:0005634">
    <property type="term" value="C:nucleus"/>
    <property type="evidence" value="ECO:0007669"/>
    <property type="project" value="TreeGrafter"/>
</dbReference>
<keyword evidence="2 5" id="KW-0378">Hydrolase</keyword>
<dbReference type="AlphaFoldDB" id="A0A2W1EM60"/>
<accession>A0A2W1EM60</accession>
<organism evidence="5 7">
    <name type="scientific">Pyrenophora tritici-repentis</name>
    <dbReference type="NCBI Taxonomy" id="45151"/>
    <lineage>
        <taxon>Eukaryota</taxon>
        <taxon>Fungi</taxon>
        <taxon>Dikarya</taxon>
        <taxon>Ascomycota</taxon>
        <taxon>Pezizomycotina</taxon>
        <taxon>Dothideomycetes</taxon>
        <taxon>Pleosporomycetidae</taxon>
        <taxon>Pleosporales</taxon>
        <taxon>Pleosporineae</taxon>
        <taxon>Pleosporaceae</taxon>
        <taxon>Pyrenophora</taxon>
    </lineage>
</organism>
<dbReference type="PANTHER" id="PTHR48070:SF3">
    <property type="entry name" value="ESTERASE DBAE-RELATED"/>
    <property type="match status" value="1"/>
</dbReference>
<comment type="caution">
    <text evidence="5">The sequence shown here is derived from an EMBL/GenBank/DDBJ whole genome shotgun (WGS) entry which is preliminary data.</text>
</comment>
<protein>
    <submittedName>
        <fullName evidence="4">FSH1 multi-domain protein</fullName>
    </submittedName>
    <submittedName>
        <fullName evidence="5">Serine hydrolase</fullName>
    </submittedName>
</protein>
<reference evidence="4 6" key="1">
    <citation type="journal article" date="2018" name="BMC Genomics">
        <title>Comparative genomics of the wheat fungal pathogen Pyrenophora tritici-repentis reveals chromosomal variations and genome plasticity.</title>
        <authorList>
            <person name="Moolhuijzen P."/>
            <person name="See P.T."/>
            <person name="Hane J.K."/>
            <person name="Shi G."/>
            <person name="Liu Z."/>
            <person name="Oliver R.P."/>
            <person name="Moffat C.S."/>
        </authorList>
    </citation>
    <scope>NUCLEOTIDE SEQUENCE [LARGE SCALE GENOMIC DNA]</scope>
    <source>
        <strain evidence="4">M4</strain>
    </source>
</reference>
<dbReference type="InterPro" id="IPR029058">
    <property type="entry name" value="AB_hydrolase_fold"/>
</dbReference>
<evidence type="ECO:0000256" key="2">
    <source>
        <dbReference type="ARBA" id="ARBA00022801"/>
    </source>
</evidence>
<dbReference type="OMA" id="FFDGCGP"/>
<dbReference type="Proteomes" id="UP000245464">
    <property type="component" value="Chromosome 1"/>
</dbReference>
<dbReference type="GO" id="GO:0005737">
    <property type="term" value="C:cytoplasm"/>
    <property type="evidence" value="ECO:0007669"/>
    <property type="project" value="TreeGrafter"/>
</dbReference>
<dbReference type="EMBL" id="NQIK02000001">
    <property type="protein sequence ID" value="KAF7576091.1"/>
    <property type="molecule type" value="Genomic_DNA"/>
</dbReference>
<sequence length="263" mass="28408">MATDNNNTGVNPTLLAFHGSGSNATVHTVQLARLNRVIKPDFETESMEAPFPSQAGPGVLPFFEGCGPFKRWLKTPVSINQMKNGTASSAMEPQVQDLVRSTVERINASGGRVVGLIGFSQGTKVLAGLLKGSELRAALAAKGEDVSDLAWCDFQFGVVICGSFPPPLFPQDVIAKLEKAAGLSETEKKELLEKKISTPTFHVVGTQDEYEWAGDALIEGFFEVAEGKSEVRKWDMGHHYPARAEESEEIGKWMVDVMKGGAP</sequence>
<dbReference type="Gene3D" id="3.40.50.1820">
    <property type="entry name" value="alpha/beta hydrolase"/>
    <property type="match status" value="1"/>
</dbReference>
<evidence type="ECO:0000313" key="4">
    <source>
        <dbReference type="EMBL" id="KAF7576091.1"/>
    </source>
</evidence>
<dbReference type="Pfam" id="PF03959">
    <property type="entry name" value="FSH1"/>
    <property type="match status" value="1"/>
</dbReference>
<reference evidence="7" key="4">
    <citation type="journal article" date="2022" name="Microb. Genom.">
        <title>A global pangenome for the wheat fungal pathogen Pyrenophora tritici-repentis and prediction of effector protein structural homology.</title>
        <authorList>
            <person name="Moolhuijzen P.M."/>
            <person name="See P.T."/>
            <person name="Shi G."/>
            <person name="Powell H.R."/>
            <person name="Cockram J."/>
            <person name="Jorgensen L.N."/>
            <person name="Benslimane H."/>
            <person name="Strelkov S.E."/>
            <person name="Turner J."/>
            <person name="Liu Z."/>
            <person name="Moffat C.S."/>
        </authorList>
    </citation>
    <scope>NUCLEOTIDE SEQUENCE [LARGE SCALE GENOMIC DNA]</scope>
</reference>
<gene>
    <name evidence="5" type="ORF">Ptr86124_000318</name>
    <name evidence="4" type="ORF">PtrM4_003310</name>
</gene>
<evidence type="ECO:0000313" key="6">
    <source>
        <dbReference type="Proteomes" id="UP000245464"/>
    </source>
</evidence>